<evidence type="ECO:0000259" key="8">
    <source>
        <dbReference type="Pfam" id="PF01773"/>
    </source>
</evidence>
<dbReference type="GO" id="GO:0015293">
    <property type="term" value="F:symporter activity"/>
    <property type="evidence" value="ECO:0007669"/>
    <property type="project" value="TreeGrafter"/>
</dbReference>
<accession>A0A073KDX4</accession>
<dbReference type="PANTHER" id="PTHR10590">
    <property type="entry name" value="SODIUM/NUCLEOSIDE COTRANSPORTER"/>
    <property type="match status" value="1"/>
</dbReference>
<evidence type="ECO:0000256" key="2">
    <source>
        <dbReference type="ARBA" id="ARBA00009033"/>
    </source>
</evidence>
<dbReference type="OrthoDB" id="9766455at2"/>
<reference evidence="11 12" key="1">
    <citation type="submission" date="2014-06" db="EMBL/GenBank/DDBJ databases">
        <title>Draft genome sequence of Bacillus gaemokensis JCM 15801 (MCCC 1A00707).</title>
        <authorList>
            <person name="Lai Q."/>
            <person name="Liu Y."/>
            <person name="Shao Z."/>
        </authorList>
    </citation>
    <scope>NUCLEOTIDE SEQUENCE [LARGE SCALE GENOMIC DNA]</scope>
    <source>
        <strain evidence="11 12">JCM 15801</strain>
    </source>
</reference>
<comment type="caution">
    <text evidence="11">The sequence shown here is derived from an EMBL/GenBank/DDBJ whole genome shotgun (WGS) entry which is preliminary data.</text>
</comment>
<evidence type="ECO:0000313" key="12">
    <source>
        <dbReference type="Proteomes" id="UP000027778"/>
    </source>
</evidence>
<dbReference type="Pfam" id="PF07662">
    <property type="entry name" value="Nucleos_tra2_C"/>
    <property type="match status" value="1"/>
</dbReference>
<feature type="domain" description="Nucleoside transporter/FeoB GTPase Gate" evidence="10">
    <location>
        <begin position="93"/>
        <end position="191"/>
    </location>
</feature>
<comment type="similarity">
    <text evidence="2 7">Belongs to the concentrative nucleoside transporter (CNT) (TC 2.A.41) family.</text>
</comment>
<feature type="transmembrane region" description="Helical" evidence="7">
    <location>
        <begin position="168"/>
        <end position="190"/>
    </location>
</feature>
<feature type="transmembrane region" description="Helical" evidence="7">
    <location>
        <begin position="6"/>
        <end position="22"/>
    </location>
</feature>
<evidence type="ECO:0000313" key="11">
    <source>
        <dbReference type="EMBL" id="KEK25419.1"/>
    </source>
</evidence>
<organism evidence="11 12">
    <name type="scientific">Bacillus gaemokensis</name>
    <dbReference type="NCBI Taxonomy" id="574375"/>
    <lineage>
        <taxon>Bacteria</taxon>
        <taxon>Bacillati</taxon>
        <taxon>Bacillota</taxon>
        <taxon>Bacilli</taxon>
        <taxon>Bacillales</taxon>
        <taxon>Bacillaceae</taxon>
        <taxon>Bacillus</taxon>
        <taxon>Bacillus cereus group</taxon>
    </lineage>
</organism>
<feature type="transmembrane region" description="Helical" evidence="7">
    <location>
        <begin position="284"/>
        <end position="303"/>
    </location>
</feature>
<dbReference type="InterPro" id="IPR011657">
    <property type="entry name" value="CNT_C_dom"/>
</dbReference>
<dbReference type="GO" id="GO:0005886">
    <property type="term" value="C:plasma membrane"/>
    <property type="evidence" value="ECO:0007669"/>
    <property type="project" value="UniProtKB-SubCell"/>
</dbReference>
<dbReference type="RefSeq" id="WP_033673271.1">
    <property type="nucleotide sequence ID" value="NZ_JOTM01000002.1"/>
</dbReference>
<dbReference type="InterPro" id="IPR008276">
    <property type="entry name" value="C_nuclsd_transpt"/>
</dbReference>
<keyword evidence="6 7" id="KW-0472">Membrane</keyword>
<feature type="transmembrane region" description="Helical" evidence="7">
    <location>
        <begin position="251"/>
        <end position="272"/>
    </location>
</feature>
<dbReference type="InterPro" id="IPR002668">
    <property type="entry name" value="CNT_N_dom"/>
</dbReference>
<evidence type="ECO:0000256" key="3">
    <source>
        <dbReference type="ARBA" id="ARBA00022475"/>
    </source>
</evidence>
<feature type="domain" description="Concentrative nucleoside transporter C-terminal" evidence="9">
    <location>
        <begin position="196"/>
        <end position="399"/>
    </location>
</feature>
<keyword evidence="12" id="KW-1185">Reference proteome</keyword>
<evidence type="ECO:0000256" key="1">
    <source>
        <dbReference type="ARBA" id="ARBA00004651"/>
    </source>
</evidence>
<evidence type="ECO:0000256" key="6">
    <source>
        <dbReference type="ARBA" id="ARBA00023136"/>
    </source>
</evidence>
<feature type="transmembrane region" description="Helical" evidence="7">
    <location>
        <begin position="344"/>
        <end position="369"/>
    </location>
</feature>
<protein>
    <recommendedName>
        <fullName evidence="7">Nucleoside permease</fullName>
    </recommendedName>
</protein>
<keyword evidence="3" id="KW-1003">Cell membrane</keyword>
<dbReference type="Proteomes" id="UP000027778">
    <property type="component" value="Unassembled WGS sequence"/>
</dbReference>
<dbReference type="eggNOG" id="COG1972">
    <property type="taxonomic scope" value="Bacteria"/>
</dbReference>
<sequence>MNFLWGIGGVIGVLAIAFLLSSNRRAINWRTILIALALQITFSFIVLRWDAGKAGLKIASDGVQGLINFSYEGIKFVAGDLVNAKGPWGFVFVIQALLPIVFISSLVAILYYFGIMQKFVSIVGGALSKILGTSKAESLNAVTTVFLGQTEAPILIKPYLTRLTNSEFFTVMVSGMTAVAGSVLVGYAAMGIPLEHLLAAAIMAAPSSLLIAKLIMPETEKPDNDVKLSTEREDANVIDAAARGASEGMQLVINVAAMLMAFIALIAVLNGLLGWVGSWFHIKLSLDLIFGYLLSPFAILIGVSPNEAVQAAGFIGQKLAINEFVAYANLGPHMADFSDKTNMILTFAICGFANFSSIAIQLGVTGTLAPSRRKQIAQLGIKAVIAGTLANFLNAAVAGMMFL</sequence>
<dbReference type="STRING" id="574375.AZF08_06935"/>
<evidence type="ECO:0000256" key="7">
    <source>
        <dbReference type="RuleBase" id="RU362018"/>
    </source>
</evidence>
<dbReference type="InterPro" id="IPR011642">
    <property type="entry name" value="Gate_dom"/>
</dbReference>
<dbReference type="PANTHER" id="PTHR10590:SF4">
    <property type="entry name" value="SOLUTE CARRIER FAMILY 28 MEMBER 3"/>
    <property type="match status" value="1"/>
</dbReference>
<keyword evidence="5 7" id="KW-1133">Transmembrane helix</keyword>
<comment type="subcellular location">
    <subcellularLocation>
        <location evidence="1">Cell membrane</location>
        <topology evidence="1">Multi-pass membrane protein</topology>
    </subcellularLocation>
</comment>
<feature type="transmembrane region" description="Helical" evidence="7">
    <location>
        <begin position="88"/>
        <end position="113"/>
    </location>
</feature>
<feature type="transmembrane region" description="Helical" evidence="7">
    <location>
        <begin position="29"/>
        <end position="47"/>
    </location>
</feature>
<keyword evidence="4 7" id="KW-0812">Transmembrane</keyword>
<dbReference type="AlphaFoldDB" id="A0A073KDX4"/>
<dbReference type="Pfam" id="PF07670">
    <property type="entry name" value="Gate"/>
    <property type="match status" value="1"/>
</dbReference>
<evidence type="ECO:0000259" key="10">
    <source>
        <dbReference type="Pfam" id="PF07670"/>
    </source>
</evidence>
<feature type="transmembrane region" description="Helical" evidence="7">
    <location>
        <begin position="381"/>
        <end position="402"/>
    </location>
</feature>
<dbReference type="GO" id="GO:0005337">
    <property type="term" value="F:nucleoside transmembrane transporter activity"/>
    <property type="evidence" value="ECO:0007669"/>
    <property type="project" value="InterPro"/>
</dbReference>
<dbReference type="EMBL" id="JOTM01000002">
    <property type="protein sequence ID" value="KEK25419.1"/>
    <property type="molecule type" value="Genomic_DNA"/>
</dbReference>
<evidence type="ECO:0000256" key="5">
    <source>
        <dbReference type="ARBA" id="ARBA00022989"/>
    </source>
</evidence>
<keyword evidence="7" id="KW-0813">Transport</keyword>
<evidence type="ECO:0000256" key="4">
    <source>
        <dbReference type="ARBA" id="ARBA00022692"/>
    </source>
</evidence>
<gene>
    <name evidence="11" type="ORF">BAGA_12440</name>
</gene>
<feature type="domain" description="Concentrative nucleoside transporter N-terminal" evidence="8">
    <location>
        <begin position="9"/>
        <end position="81"/>
    </location>
</feature>
<name>A0A073KDX4_9BACI</name>
<dbReference type="NCBIfam" id="TIGR00804">
    <property type="entry name" value="nupC"/>
    <property type="match status" value="1"/>
</dbReference>
<dbReference type="InterPro" id="IPR018270">
    <property type="entry name" value="C_nuclsd_transpt_met_bac"/>
</dbReference>
<evidence type="ECO:0000259" key="9">
    <source>
        <dbReference type="Pfam" id="PF07662"/>
    </source>
</evidence>
<proteinExistence type="inferred from homology"/>
<dbReference type="Pfam" id="PF01773">
    <property type="entry name" value="Nucleos_tra2_N"/>
    <property type="match status" value="1"/>
</dbReference>